<dbReference type="Pfam" id="PF01925">
    <property type="entry name" value="TauE"/>
    <property type="match status" value="1"/>
</dbReference>
<comment type="similarity">
    <text evidence="5">Belongs to the 4-toluene sulfonate uptake permease (TSUP) (TC 2.A.102) family.</text>
</comment>
<keyword evidence="5" id="KW-1003">Cell membrane</keyword>
<accession>A0A4Q7E651</accession>
<feature type="transmembrane region" description="Helical" evidence="5">
    <location>
        <begin position="216"/>
        <end position="238"/>
    </location>
</feature>
<evidence type="ECO:0000256" key="5">
    <source>
        <dbReference type="RuleBase" id="RU363041"/>
    </source>
</evidence>
<feature type="transmembrane region" description="Helical" evidence="5">
    <location>
        <begin position="184"/>
        <end position="204"/>
    </location>
</feature>
<proteinExistence type="inferred from homology"/>
<dbReference type="Proteomes" id="UP000292459">
    <property type="component" value="Unassembled WGS sequence"/>
</dbReference>
<feature type="transmembrane region" description="Helical" evidence="5">
    <location>
        <begin position="49"/>
        <end position="71"/>
    </location>
</feature>
<feature type="transmembrane region" description="Helical" evidence="5">
    <location>
        <begin position="109"/>
        <end position="130"/>
    </location>
</feature>
<evidence type="ECO:0000313" key="6">
    <source>
        <dbReference type="EMBL" id="RZM78580.1"/>
    </source>
</evidence>
<sequence length="277" mass="29184">MLSGGDMTLFAGLGLTAGILSGLFGIGGGMVIVPGLFYLFRLLDLPHEWVMHLAAGSAMCIMVFTSASSAWSHHQRGDVQWSLFRRILPAIAIGVVAGKLVANHLNSECLECVFGLFLVFIALKILFNWLPKPDQPGEPSPPLTHAVGTVLGFKSGVLGIGGGAISVPFLLYSGLPMSQASGTSASFTLPIALVGTLSCLTLTIQDLSIPLATGTIYWPAVGLVAPFTMLGAPLGTQLCHQIAAPKLKRAFAIFLLFLGVRLLLEVAQTFIRQEAIG</sequence>
<dbReference type="PANTHER" id="PTHR43483:SF3">
    <property type="entry name" value="MEMBRANE TRANSPORTER PROTEIN HI_0806-RELATED"/>
    <property type="match status" value="1"/>
</dbReference>
<feature type="transmembrane region" description="Helical" evidence="5">
    <location>
        <begin position="83"/>
        <end position="102"/>
    </location>
</feature>
<protein>
    <recommendedName>
        <fullName evidence="5">Probable membrane transporter protein</fullName>
    </recommendedName>
</protein>
<organism evidence="6 7">
    <name type="scientific">Leptolyngbya iicbica LK</name>
    <dbReference type="NCBI Taxonomy" id="2294035"/>
    <lineage>
        <taxon>Bacteria</taxon>
        <taxon>Bacillati</taxon>
        <taxon>Cyanobacteriota</taxon>
        <taxon>Cyanophyceae</taxon>
        <taxon>Leptolyngbyales</taxon>
        <taxon>Leptolyngbyaceae</taxon>
        <taxon>Leptolyngbya group</taxon>
        <taxon>Leptolyngbya</taxon>
        <taxon>Leptolyngbya iicbica</taxon>
    </lineage>
</organism>
<dbReference type="InterPro" id="IPR002781">
    <property type="entry name" value="TM_pro_TauE-like"/>
</dbReference>
<keyword evidence="3 5" id="KW-1133">Transmembrane helix</keyword>
<comment type="caution">
    <text evidence="6">The sequence shown here is derived from an EMBL/GenBank/DDBJ whole genome shotgun (WGS) entry which is preliminary data.</text>
</comment>
<evidence type="ECO:0000256" key="1">
    <source>
        <dbReference type="ARBA" id="ARBA00004141"/>
    </source>
</evidence>
<evidence type="ECO:0000256" key="3">
    <source>
        <dbReference type="ARBA" id="ARBA00022989"/>
    </source>
</evidence>
<feature type="transmembrane region" description="Helical" evidence="5">
    <location>
        <begin position="12"/>
        <end position="37"/>
    </location>
</feature>
<keyword evidence="2 5" id="KW-0812">Transmembrane</keyword>
<keyword evidence="4 5" id="KW-0472">Membrane</keyword>
<dbReference type="OrthoDB" id="457670at2"/>
<keyword evidence="7" id="KW-1185">Reference proteome</keyword>
<gene>
    <name evidence="6" type="ORF">DYY88_07150</name>
</gene>
<dbReference type="GO" id="GO:0005886">
    <property type="term" value="C:plasma membrane"/>
    <property type="evidence" value="ECO:0007669"/>
    <property type="project" value="UniProtKB-SubCell"/>
</dbReference>
<dbReference type="EMBL" id="QVFV01000002">
    <property type="protein sequence ID" value="RZM78580.1"/>
    <property type="molecule type" value="Genomic_DNA"/>
</dbReference>
<evidence type="ECO:0000256" key="4">
    <source>
        <dbReference type="ARBA" id="ARBA00023136"/>
    </source>
</evidence>
<comment type="subcellular location">
    <subcellularLocation>
        <location evidence="5">Cell membrane</location>
        <topology evidence="5">Multi-pass membrane protein</topology>
    </subcellularLocation>
    <subcellularLocation>
        <location evidence="1">Membrane</location>
        <topology evidence="1">Multi-pass membrane protein</topology>
    </subcellularLocation>
</comment>
<name>A0A4Q7E651_9CYAN</name>
<feature type="transmembrane region" description="Helical" evidence="5">
    <location>
        <begin position="150"/>
        <end position="172"/>
    </location>
</feature>
<dbReference type="AlphaFoldDB" id="A0A4Q7E651"/>
<reference evidence="6 7" key="1">
    <citation type="submission" date="2018-11" db="EMBL/GenBank/DDBJ databases">
        <title>Whole genome sequencing of an environmental sample.</title>
        <authorList>
            <person name="Sarangi A.N."/>
            <person name="Singh D."/>
            <person name="Tripathy S."/>
        </authorList>
    </citation>
    <scope>NUCLEOTIDE SEQUENCE [LARGE SCALE GENOMIC DNA]</scope>
    <source>
        <strain evidence="6 7">Lakshadweep</strain>
    </source>
</reference>
<evidence type="ECO:0000256" key="2">
    <source>
        <dbReference type="ARBA" id="ARBA00022692"/>
    </source>
</evidence>
<dbReference type="PANTHER" id="PTHR43483">
    <property type="entry name" value="MEMBRANE TRANSPORTER PROTEIN HI_0806-RELATED"/>
    <property type="match status" value="1"/>
</dbReference>
<evidence type="ECO:0000313" key="7">
    <source>
        <dbReference type="Proteomes" id="UP000292459"/>
    </source>
</evidence>
<feature type="transmembrane region" description="Helical" evidence="5">
    <location>
        <begin position="250"/>
        <end position="271"/>
    </location>
</feature>